<name>A0A9J6BL25_POLVA</name>
<dbReference type="SMART" id="SM00301">
    <property type="entry name" value="DM"/>
    <property type="match status" value="1"/>
</dbReference>
<evidence type="ECO:0000256" key="4">
    <source>
        <dbReference type="ARBA" id="ARBA00023242"/>
    </source>
</evidence>
<sequence>MHQTPNYDNSNGDMSSIEDSSDVEMHEGAMTNGSSPNNSSPRTPPNCARCRNHGLKIGLRGHKRYCAYRYCNCEKCRLTAERQRVMALQTALRRAQAQDEARSLNAGEIPPPPLPNTMAQIYPSRSNGSTSSNGSVQSSQSPNQMGSHKIHNNAHTSRGSYTCDSSTASPNSQHQLPITQPPMQQQNPQLILQDRPPNTYQQPISPNSNDPDTPEKRDQYCRRADAIRSRTGFVYEMMPFFYALMKATNNESVVLELLNEGQIAVSEYSRNNPSLQQGTVNASHSPIDLTKNGHKNSTSVEILNNDQCSSRETNSTNSDKNRSKSSPIKSYHMDSILNRNDFERKDDKVQHETPLLTYSPNWFYEQSISNQKRELHRHFNKIHTSFPNFHNSDSRFLFPPALFHLIRPILKESDSETV</sequence>
<proteinExistence type="predicted"/>
<dbReference type="InterPro" id="IPR001275">
    <property type="entry name" value="DM_DNA-bd"/>
</dbReference>
<dbReference type="PROSITE" id="PS40000">
    <property type="entry name" value="DM_1"/>
    <property type="match status" value="1"/>
</dbReference>
<evidence type="ECO:0000256" key="5">
    <source>
        <dbReference type="PROSITE-ProRule" id="PRU00070"/>
    </source>
</evidence>
<feature type="region of interest" description="Disordered" evidence="6">
    <location>
        <begin position="273"/>
        <end position="330"/>
    </location>
</feature>
<evidence type="ECO:0000313" key="9">
    <source>
        <dbReference type="Proteomes" id="UP001107558"/>
    </source>
</evidence>
<dbReference type="GO" id="GO:0000978">
    <property type="term" value="F:RNA polymerase II cis-regulatory region sequence-specific DNA binding"/>
    <property type="evidence" value="ECO:0007669"/>
    <property type="project" value="TreeGrafter"/>
</dbReference>
<keyword evidence="1 5" id="KW-0479">Metal-binding</keyword>
<feature type="compositionally biased region" description="Polar residues" evidence="6">
    <location>
        <begin position="1"/>
        <end position="18"/>
    </location>
</feature>
<feature type="compositionally biased region" description="Polar residues" evidence="6">
    <location>
        <begin position="153"/>
        <end position="211"/>
    </location>
</feature>
<dbReference type="OrthoDB" id="5842031at2759"/>
<dbReference type="GO" id="GO:0005634">
    <property type="term" value="C:nucleus"/>
    <property type="evidence" value="ECO:0007669"/>
    <property type="project" value="UniProtKB-SubCell"/>
</dbReference>
<evidence type="ECO:0000313" key="8">
    <source>
        <dbReference type="EMBL" id="KAG5670469.1"/>
    </source>
</evidence>
<evidence type="ECO:0000256" key="1">
    <source>
        <dbReference type="ARBA" id="ARBA00022723"/>
    </source>
</evidence>
<dbReference type="SUPFAM" id="SSF82927">
    <property type="entry name" value="Cysteine-rich DNA binding domain, (DM domain)"/>
    <property type="match status" value="1"/>
</dbReference>
<dbReference type="PANTHER" id="PTHR12322:SF100">
    <property type="entry name" value="PROTEIN DOUBLESEX"/>
    <property type="match status" value="1"/>
</dbReference>
<dbReference type="AlphaFoldDB" id="A0A9J6BL25"/>
<keyword evidence="2 5" id="KW-0862">Zinc</keyword>
<protein>
    <recommendedName>
        <fullName evidence="7">DM domain-containing protein</fullName>
    </recommendedName>
</protein>
<keyword evidence="4 5" id="KW-0539">Nucleus</keyword>
<keyword evidence="9" id="KW-1185">Reference proteome</keyword>
<comment type="caution">
    <text evidence="8">The sequence shown here is derived from an EMBL/GenBank/DDBJ whole genome shotgun (WGS) entry which is preliminary data.</text>
</comment>
<dbReference type="InterPro" id="IPR036407">
    <property type="entry name" value="DM_DNA-bd_sf"/>
</dbReference>
<dbReference type="PANTHER" id="PTHR12322">
    <property type="entry name" value="DOUBLESEX AND MAB-3 RELATED TRANSCRIPTION FACTOR DMRT"/>
    <property type="match status" value="1"/>
</dbReference>
<evidence type="ECO:0000256" key="6">
    <source>
        <dbReference type="SAM" id="MobiDB-lite"/>
    </source>
</evidence>
<evidence type="ECO:0000259" key="7">
    <source>
        <dbReference type="PROSITE" id="PS50809"/>
    </source>
</evidence>
<evidence type="ECO:0000256" key="2">
    <source>
        <dbReference type="ARBA" id="ARBA00022833"/>
    </source>
</evidence>
<dbReference type="EMBL" id="JADBJN010000003">
    <property type="protein sequence ID" value="KAG5670469.1"/>
    <property type="molecule type" value="Genomic_DNA"/>
</dbReference>
<comment type="subcellular location">
    <subcellularLocation>
        <location evidence="5">Nucleus</location>
    </subcellularLocation>
</comment>
<feature type="DNA-binding region" description="DM" evidence="5">
    <location>
        <begin position="47"/>
        <end position="94"/>
    </location>
</feature>
<feature type="compositionally biased region" description="Low complexity" evidence="6">
    <location>
        <begin position="32"/>
        <end position="41"/>
    </location>
</feature>
<feature type="compositionally biased region" description="Low complexity" evidence="6">
    <location>
        <begin position="124"/>
        <end position="141"/>
    </location>
</feature>
<feature type="region of interest" description="Disordered" evidence="6">
    <location>
        <begin position="99"/>
        <end position="218"/>
    </location>
</feature>
<feature type="compositionally biased region" description="Polar residues" evidence="6">
    <location>
        <begin position="295"/>
        <end position="328"/>
    </location>
</feature>
<dbReference type="FunFam" id="4.10.1040.10:FF:000001">
    <property type="entry name" value="doublesex- and mab-3-related transcription factor 1"/>
    <property type="match status" value="1"/>
</dbReference>
<feature type="domain" description="DM" evidence="7">
    <location>
        <begin position="47"/>
        <end position="94"/>
    </location>
</feature>
<feature type="compositionally biased region" description="Polar residues" evidence="6">
    <location>
        <begin position="273"/>
        <end position="284"/>
    </location>
</feature>
<dbReference type="GO" id="GO:0007548">
    <property type="term" value="P:sex differentiation"/>
    <property type="evidence" value="ECO:0007669"/>
    <property type="project" value="TreeGrafter"/>
</dbReference>
<dbReference type="GO" id="GO:0046872">
    <property type="term" value="F:metal ion binding"/>
    <property type="evidence" value="ECO:0007669"/>
    <property type="project" value="UniProtKB-KW"/>
</dbReference>
<dbReference type="Gene3D" id="4.10.1040.10">
    <property type="entry name" value="DM DNA-binding domain"/>
    <property type="match status" value="1"/>
</dbReference>
<accession>A0A9J6BL25</accession>
<evidence type="ECO:0000256" key="3">
    <source>
        <dbReference type="ARBA" id="ARBA00023125"/>
    </source>
</evidence>
<dbReference type="PROSITE" id="PS50809">
    <property type="entry name" value="DM_2"/>
    <property type="match status" value="1"/>
</dbReference>
<dbReference type="Proteomes" id="UP001107558">
    <property type="component" value="Chromosome 3"/>
</dbReference>
<keyword evidence="3 5" id="KW-0238">DNA-binding</keyword>
<feature type="region of interest" description="Disordered" evidence="6">
    <location>
        <begin position="1"/>
        <end position="45"/>
    </location>
</feature>
<reference evidence="8" key="1">
    <citation type="submission" date="2021-03" db="EMBL/GenBank/DDBJ databases">
        <title>Chromosome level genome of the anhydrobiotic midge Polypedilum vanderplanki.</title>
        <authorList>
            <person name="Yoshida Y."/>
            <person name="Kikawada T."/>
            <person name="Gusev O."/>
        </authorList>
    </citation>
    <scope>NUCLEOTIDE SEQUENCE</scope>
    <source>
        <strain evidence="8">NIAS01</strain>
        <tissue evidence="8">Whole body or cell culture</tissue>
    </source>
</reference>
<gene>
    <name evidence="8" type="ORF">PVAND_000732</name>
</gene>
<organism evidence="8 9">
    <name type="scientific">Polypedilum vanderplanki</name>
    <name type="common">Sleeping chironomid midge</name>
    <dbReference type="NCBI Taxonomy" id="319348"/>
    <lineage>
        <taxon>Eukaryota</taxon>
        <taxon>Metazoa</taxon>
        <taxon>Ecdysozoa</taxon>
        <taxon>Arthropoda</taxon>
        <taxon>Hexapoda</taxon>
        <taxon>Insecta</taxon>
        <taxon>Pterygota</taxon>
        <taxon>Neoptera</taxon>
        <taxon>Endopterygota</taxon>
        <taxon>Diptera</taxon>
        <taxon>Nematocera</taxon>
        <taxon>Chironomoidea</taxon>
        <taxon>Chironomidae</taxon>
        <taxon>Chironominae</taxon>
        <taxon>Polypedilum</taxon>
        <taxon>Polypedilum</taxon>
    </lineage>
</organism>
<dbReference type="InterPro" id="IPR026607">
    <property type="entry name" value="DMRT"/>
</dbReference>
<dbReference type="GO" id="GO:0000981">
    <property type="term" value="F:DNA-binding transcription factor activity, RNA polymerase II-specific"/>
    <property type="evidence" value="ECO:0007669"/>
    <property type="project" value="TreeGrafter"/>
</dbReference>
<dbReference type="Pfam" id="PF00751">
    <property type="entry name" value="DM"/>
    <property type="match status" value="1"/>
</dbReference>